<keyword evidence="3" id="KW-0677">Repeat</keyword>
<dbReference type="PANTHER" id="PTHR24215">
    <property type="entry name" value="RHO-GTPASE-ACTIVATING PROTEIN LRG1"/>
    <property type="match status" value="1"/>
</dbReference>
<evidence type="ECO:0000256" key="7">
    <source>
        <dbReference type="PROSITE-ProRule" id="PRU00125"/>
    </source>
</evidence>
<dbReference type="PROSITE" id="PS00478">
    <property type="entry name" value="LIM_DOMAIN_1"/>
    <property type="match status" value="1"/>
</dbReference>
<keyword evidence="6" id="KW-0539">Nucleus</keyword>
<accession>A0A9P6DWA9</accession>
<evidence type="ECO:0000259" key="8">
    <source>
        <dbReference type="PROSITE" id="PS50023"/>
    </source>
</evidence>
<evidence type="ECO:0000256" key="3">
    <source>
        <dbReference type="ARBA" id="ARBA00022737"/>
    </source>
</evidence>
<evidence type="ECO:0000313" key="10">
    <source>
        <dbReference type="Proteomes" id="UP000886523"/>
    </source>
</evidence>
<keyword evidence="4 7" id="KW-0862">Zinc</keyword>
<protein>
    <recommendedName>
        <fullName evidence="8">LIM zinc-binding domain-containing protein</fullName>
    </recommendedName>
</protein>
<dbReference type="GO" id="GO:0030695">
    <property type="term" value="F:GTPase regulator activity"/>
    <property type="evidence" value="ECO:0007669"/>
    <property type="project" value="UniProtKB-ARBA"/>
</dbReference>
<evidence type="ECO:0000256" key="5">
    <source>
        <dbReference type="ARBA" id="ARBA00023038"/>
    </source>
</evidence>
<dbReference type="SMART" id="SM00132">
    <property type="entry name" value="LIM"/>
    <property type="match status" value="1"/>
</dbReference>
<gene>
    <name evidence="9" type="ORF">BS47DRAFT_1296057</name>
</gene>
<dbReference type="Pfam" id="PF00412">
    <property type="entry name" value="LIM"/>
    <property type="match status" value="1"/>
</dbReference>
<keyword evidence="10" id="KW-1185">Reference proteome</keyword>
<dbReference type="Proteomes" id="UP000886523">
    <property type="component" value="Unassembled WGS sequence"/>
</dbReference>
<dbReference type="GO" id="GO:0030036">
    <property type="term" value="P:actin cytoskeleton organization"/>
    <property type="evidence" value="ECO:0007669"/>
    <property type="project" value="TreeGrafter"/>
</dbReference>
<dbReference type="GO" id="GO:0046872">
    <property type="term" value="F:metal ion binding"/>
    <property type="evidence" value="ECO:0007669"/>
    <property type="project" value="UniProtKB-KW"/>
</dbReference>
<dbReference type="OrthoDB" id="8062037at2759"/>
<dbReference type="Gene3D" id="2.10.110.10">
    <property type="entry name" value="Cysteine Rich Protein"/>
    <property type="match status" value="1"/>
</dbReference>
<dbReference type="InterPro" id="IPR001781">
    <property type="entry name" value="Znf_LIM"/>
</dbReference>
<feature type="domain" description="LIM zinc-binding" evidence="8">
    <location>
        <begin position="7"/>
        <end position="67"/>
    </location>
</feature>
<dbReference type="FunFam" id="2.10.110.10:FF:000001">
    <property type="entry name" value="Cysteine and glycine-rich protein 1"/>
    <property type="match status" value="1"/>
</dbReference>
<keyword evidence="5 7" id="KW-0440">LIM domain</keyword>
<reference evidence="9" key="1">
    <citation type="journal article" date="2020" name="Nat. Commun.">
        <title>Large-scale genome sequencing of mycorrhizal fungi provides insights into the early evolution of symbiotic traits.</title>
        <authorList>
            <person name="Miyauchi S."/>
            <person name="Kiss E."/>
            <person name="Kuo A."/>
            <person name="Drula E."/>
            <person name="Kohler A."/>
            <person name="Sanchez-Garcia M."/>
            <person name="Morin E."/>
            <person name="Andreopoulos B."/>
            <person name="Barry K.W."/>
            <person name="Bonito G."/>
            <person name="Buee M."/>
            <person name="Carver A."/>
            <person name="Chen C."/>
            <person name="Cichocki N."/>
            <person name="Clum A."/>
            <person name="Culley D."/>
            <person name="Crous P.W."/>
            <person name="Fauchery L."/>
            <person name="Girlanda M."/>
            <person name="Hayes R.D."/>
            <person name="Keri Z."/>
            <person name="LaButti K."/>
            <person name="Lipzen A."/>
            <person name="Lombard V."/>
            <person name="Magnuson J."/>
            <person name="Maillard F."/>
            <person name="Murat C."/>
            <person name="Nolan M."/>
            <person name="Ohm R.A."/>
            <person name="Pangilinan J."/>
            <person name="Pereira M.F."/>
            <person name="Perotto S."/>
            <person name="Peter M."/>
            <person name="Pfister S."/>
            <person name="Riley R."/>
            <person name="Sitrit Y."/>
            <person name="Stielow J.B."/>
            <person name="Szollosi G."/>
            <person name="Zifcakova L."/>
            <person name="Stursova M."/>
            <person name="Spatafora J.W."/>
            <person name="Tedersoo L."/>
            <person name="Vaario L.M."/>
            <person name="Yamada A."/>
            <person name="Yan M."/>
            <person name="Wang P."/>
            <person name="Xu J."/>
            <person name="Bruns T."/>
            <person name="Baldrian P."/>
            <person name="Vilgalys R."/>
            <person name="Dunand C."/>
            <person name="Henrissat B."/>
            <person name="Grigoriev I.V."/>
            <person name="Hibbett D."/>
            <person name="Nagy L.G."/>
            <person name="Martin F.M."/>
        </authorList>
    </citation>
    <scope>NUCLEOTIDE SEQUENCE</scope>
    <source>
        <strain evidence="9">UP504</strain>
    </source>
</reference>
<evidence type="ECO:0000256" key="2">
    <source>
        <dbReference type="ARBA" id="ARBA00022723"/>
    </source>
</evidence>
<dbReference type="EMBL" id="MU128971">
    <property type="protein sequence ID" value="KAF9513549.1"/>
    <property type="molecule type" value="Genomic_DNA"/>
</dbReference>
<dbReference type="PANTHER" id="PTHR24215:SF35">
    <property type="entry name" value="MUSCLE LIM PROTEIN MLP84B"/>
    <property type="match status" value="1"/>
</dbReference>
<dbReference type="PROSITE" id="PS50023">
    <property type="entry name" value="LIM_DOMAIN_2"/>
    <property type="match status" value="1"/>
</dbReference>
<evidence type="ECO:0000256" key="6">
    <source>
        <dbReference type="ARBA" id="ARBA00023242"/>
    </source>
</evidence>
<proteinExistence type="predicted"/>
<comment type="subcellular location">
    <subcellularLocation>
        <location evidence="1">Nucleus</location>
    </subcellularLocation>
</comment>
<organism evidence="9 10">
    <name type="scientific">Hydnum rufescens UP504</name>
    <dbReference type="NCBI Taxonomy" id="1448309"/>
    <lineage>
        <taxon>Eukaryota</taxon>
        <taxon>Fungi</taxon>
        <taxon>Dikarya</taxon>
        <taxon>Basidiomycota</taxon>
        <taxon>Agaricomycotina</taxon>
        <taxon>Agaricomycetes</taxon>
        <taxon>Cantharellales</taxon>
        <taxon>Hydnaceae</taxon>
        <taxon>Hydnum</taxon>
    </lineage>
</organism>
<dbReference type="GO" id="GO:0005634">
    <property type="term" value="C:nucleus"/>
    <property type="evidence" value="ECO:0007669"/>
    <property type="project" value="UniProtKB-SubCell"/>
</dbReference>
<dbReference type="AlphaFoldDB" id="A0A9P6DWA9"/>
<evidence type="ECO:0000256" key="4">
    <source>
        <dbReference type="ARBA" id="ARBA00022833"/>
    </source>
</evidence>
<dbReference type="CDD" id="cd09326">
    <property type="entry name" value="LIM_CRP_like"/>
    <property type="match status" value="1"/>
</dbReference>
<dbReference type="GO" id="GO:0005737">
    <property type="term" value="C:cytoplasm"/>
    <property type="evidence" value="ECO:0007669"/>
    <property type="project" value="TreeGrafter"/>
</dbReference>
<comment type="caution">
    <text evidence="9">The sequence shown here is derived from an EMBL/GenBank/DDBJ whole genome shotgun (WGS) entry which is preliminary data.</text>
</comment>
<evidence type="ECO:0000313" key="9">
    <source>
        <dbReference type="EMBL" id="KAF9513549.1"/>
    </source>
</evidence>
<dbReference type="SUPFAM" id="SSF57716">
    <property type="entry name" value="Glucocorticoid receptor-like (DNA-binding domain)"/>
    <property type="match status" value="2"/>
</dbReference>
<evidence type="ECO:0000256" key="1">
    <source>
        <dbReference type="ARBA" id="ARBA00004123"/>
    </source>
</evidence>
<keyword evidence="2 7" id="KW-0479">Metal-binding</keyword>
<name>A0A9P6DWA9_9AGAM</name>
<sequence>KLGGSQTECPKCHKAVYHAEQVNAVGRKWHRACLQCVCCAKRLDTHNLSDKDGDPYCRSCYSKARIIKFSVDLLIAHFLSIQTHGPAGSGYALLGKAGA</sequence>
<feature type="non-terminal residue" evidence="9">
    <location>
        <position position="1"/>
    </location>
</feature>